<evidence type="ECO:0000313" key="2">
    <source>
        <dbReference type="EMBL" id="KAF2855822.1"/>
    </source>
</evidence>
<dbReference type="OrthoDB" id="5422579at2759"/>
<dbReference type="Proteomes" id="UP000799423">
    <property type="component" value="Unassembled WGS sequence"/>
</dbReference>
<dbReference type="EMBL" id="MU006290">
    <property type="protein sequence ID" value="KAF2855822.1"/>
    <property type="molecule type" value="Genomic_DNA"/>
</dbReference>
<evidence type="ECO:0000313" key="3">
    <source>
        <dbReference type="Proteomes" id="UP000799423"/>
    </source>
</evidence>
<proteinExistence type="predicted"/>
<feature type="region of interest" description="Disordered" evidence="1">
    <location>
        <begin position="1"/>
        <end position="31"/>
    </location>
</feature>
<evidence type="ECO:0000256" key="1">
    <source>
        <dbReference type="SAM" id="MobiDB-lite"/>
    </source>
</evidence>
<accession>A0A6A7BKX5</accession>
<evidence type="ECO:0008006" key="4">
    <source>
        <dbReference type="Google" id="ProtNLM"/>
    </source>
</evidence>
<gene>
    <name evidence="2" type="ORF">T440DRAFT_164165</name>
</gene>
<dbReference type="AlphaFoldDB" id="A0A6A7BKX5"/>
<sequence length="623" mass="72520">MFSNLQIRPARSHRRKPSLTTRAGVSKRRVSTVSASTASNVPSLSLMEDLFGDEFPEAFASSSVRGRANRKTLLDLPSELLSLICEDLSKLDIKRLRLANQHLANNVDLRIDRVYISPNRANLDCLQWVLQHPRHGNRVREIVWDDAQLDEYPNLESFRRSIDADDLQWTRTIEDRLESSTQGHTHSDLDYEPLEREDFFHQDGRLSDSAKNILLRYNDRFSRMALARNALMMSIDDSYVLYSRLYQEEQDMMKRGVDVVALNQALQSLSNVRRITLTSEVWRPWHFLPRYDTPSIRSLPTGFRKPTVWPWLGDRPYSNSAEEEHGIGTLSTRRYNSPPNDWRGYTIITSALLSQTKANIEEFIIDAGNEPIGISQKLFIQPNEELERTIQLFRNNTLRRLQTVISETPELNDRRFFTGFANHYIKTALVELRHLTHLDLRCGGTLMAVYSRETILPPHLPAQLRIFALRNFLAVEPYLTDHLRQMTKAHQITLEDIVLCPDDDANSMVESANPEHMFHILRDYYTQHEHDASISQPNYTWIEPSSSKEYFSRRCRMVHEEINDFLYGGWDCPFRQSVIEENVGWVIDRRDPDYKERAATVMQRSRAEGDAMGFDNWLPTHPW</sequence>
<organism evidence="2 3">
    <name type="scientific">Plenodomus tracheiphilus IPT5</name>
    <dbReference type="NCBI Taxonomy" id="1408161"/>
    <lineage>
        <taxon>Eukaryota</taxon>
        <taxon>Fungi</taxon>
        <taxon>Dikarya</taxon>
        <taxon>Ascomycota</taxon>
        <taxon>Pezizomycotina</taxon>
        <taxon>Dothideomycetes</taxon>
        <taxon>Pleosporomycetidae</taxon>
        <taxon>Pleosporales</taxon>
        <taxon>Pleosporineae</taxon>
        <taxon>Leptosphaeriaceae</taxon>
        <taxon>Plenodomus</taxon>
    </lineage>
</organism>
<keyword evidence="3" id="KW-1185">Reference proteome</keyword>
<protein>
    <recommendedName>
        <fullName evidence="4">F-box domain-containing protein</fullName>
    </recommendedName>
</protein>
<name>A0A6A7BKX5_9PLEO</name>
<reference evidence="2" key="1">
    <citation type="submission" date="2020-01" db="EMBL/GenBank/DDBJ databases">
        <authorList>
            <consortium name="DOE Joint Genome Institute"/>
            <person name="Haridas S."/>
            <person name="Albert R."/>
            <person name="Binder M."/>
            <person name="Bloem J."/>
            <person name="Labutti K."/>
            <person name="Salamov A."/>
            <person name="Andreopoulos B."/>
            <person name="Baker S.E."/>
            <person name="Barry K."/>
            <person name="Bills G."/>
            <person name="Bluhm B.H."/>
            <person name="Cannon C."/>
            <person name="Castanera R."/>
            <person name="Culley D.E."/>
            <person name="Daum C."/>
            <person name="Ezra D."/>
            <person name="Gonzalez J.B."/>
            <person name="Henrissat B."/>
            <person name="Kuo A."/>
            <person name="Liang C."/>
            <person name="Lipzen A."/>
            <person name="Lutzoni F."/>
            <person name="Magnuson J."/>
            <person name="Mondo S."/>
            <person name="Nolan M."/>
            <person name="Ohm R."/>
            <person name="Pangilinan J."/>
            <person name="Park H.-J."/>
            <person name="Ramirez L."/>
            <person name="Alfaro M."/>
            <person name="Sun H."/>
            <person name="Tritt A."/>
            <person name="Yoshinaga Y."/>
            <person name="Zwiers L.-H."/>
            <person name="Turgeon B.G."/>
            <person name="Goodwin S.B."/>
            <person name="Spatafora J.W."/>
            <person name="Crous P.W."/>
            <person name="Grigoriev I.V."/>
        </authorList>
    </citation>
    <scope>NUCLEOTIDE SEQUENCE</scope>
    <source>
        <strain evidence="2">IPT5</strain>
    </source>
</reference>